<proteinExistence type="predicted"/>
<gene>
    <name evidence="1" type="ORF">M9Y10_011054</name>
</gene>
<dbReference type="EMBL" id="JAPFFF010000016">
    <property type="protein sequence ID" value="KAK8865499.1"/>
    <property type="molecule type" value="Genomic_DNA"/>
</dbReference>
<protein>
    <recommendedName>
        <fullName evidence="3">MSP domain-containing protein</fullName>
    </recommendedName>
</protein>
<sequence>MNSPITQSKDTFLIGFNIHLLAFYLPKNVIKSKDEIRISITTKPENIKQHFKIKGKKMCKSNYVFSLNITNQTKRIVMVFRKKKFLNEDPIIASTIIYTSSLPKIKRDLSHPINTQVKNYNIYYPISKQMREQQVNGFEETKKEDIKRKVLGQMQVQFTFNSPYKNIKVDNNKKDKSKIIKHKKDDMKKDYAKFSNSSSIFLY</sequence>
<evidence type="ECO:0000313" key="1">
    <source>
        <dbReference type="EMBL" id="KAK8865499.1"/>
    </source>
</evidence>
<evidence type="ECO:0008006" key="3">
    <source>
        <dbReference type="Google" id="ProtNLM"/>
    </source>
</evidence>
<keyword evidence="2" id="KW-1185">Reference proteome</keyword>
<comment type="caution">
    <text evidence="1">The sequence shown here is derived from an EMBL/GenBank/DDBJ whole genome shotgun (WGS) entry which is preliminary data.</text>
</comment>
<reference evidence="1 2" key="1">
    <citation type="submission" date="2024-04" db="EMBL/GenBank/DDBJ databases">
        <title>Tritrichomonas musculus Genome.</title>
        <authorList>
            <person name="Alves-Ferreira E."/>
            <person name="Grigg M."/>
            <person name="Lorenzi H."/>
            <person name="Galac M."/>
        </authorList>
    </citation>
    <scope>NUCLEOTIDE SEQUENCE [LARGE SCALE GENOMIC DNA]</scope>
    <source>
        <strain evidence="1 2">EAF2021</strain>
    </source>
</reference>
<dbReference type="Proteomes" id="UP001470230">
    <property type="component" value="Unassembled WGS sequence"/>
</dbReference>
<evidence type="ECO:0000313" key="2">
    <source>
        <dbReference type="Proteomes" id="UP001470230"/>
    </source>
</evidence>
<name>A0ABR2IMH8_9EUKA</name>
<accession>A0ABR2IMH8</accession>
<organism evidence="1 2">
    <name type="scientific">Tritrichomonas musculus</name>
    <dbReference type="NCBI Taxonomy" id="1915356"/>
    <lineage>
        <taxon>Eukaryota</taxon>
        <taxon>Metamonada</taxon>
        <taxon>Parabasalia</taxon>
        <taxon>Tritrichomonadida</taxon>
        <taxon>Tritrichomonadidae</taxon>
        <taxon>Tritrichomonas</taxon>
    </lineage>
</organism>